<keyword evidence="1" id="KW-0732">Signal</keyword>
<dbReference type="PROSITE" id="PS51257">
    <property type="entry name" value="PROKAR_LIPOPROTEIN"/>
    <property type="match status" value="1"/>
</dbReference>
<proteinExistence type="predicted"/>
<evidence type="ECO:0000313" key="3">
    <source>
        <dbReference type="Proteomes" id="UP001594351"/>
    </source>
</evidence>
<keyword evidence="3" id="KW-1185">Reference proteome</keyword>
<reference evidence="2 3" key="1">
    <citation type="submission" date="2024-09" db="EMBL/GenBank/DDBJ databases">
        <title>Laminarin stimulates single cell rates of sulfate reduction while oxygen inhibits transcriptomic activity in coastal marine sediment.</title>
        <authorList>
            <person name="Lindsay M."/>
            <person name="Orcutt B."/>
            <person name="Emerson D."/>
            <person name="Stepanauskas R."/>
            <person name="D'Angelo T."/>
        </authorList>
    </citation>
    <scope>NUCLEOTIDE SEQUENCE [LARGE SCALE GENOMIC DNA]</scope>
    <source>
        <strain evidence="2">SAG AM-311-K15</strain>
    </source>
</reference>
<dbReference type="EMBL" id="JBHPBY010000386">
    <property type="protein sequence ID" value="MFC1852900.1"/>
    <property type="molecule type" value="Genomic_DNA"/>
</dbReference>
<name>A0ABV6Z379_UNCC1</name>
<protein>
    <recommendedName>
        <fullName evidence="4">Secreted protein</fullName>
    </recommendedName>
</protein>
<evidence type="ECO:0008006" key="4">
    <source>
        <dbReference type="Google" id="ProtNLM"/>
    </source>
</evidence>
<feature type="chain" id="PRO_5047145247" description="Secreted protein" evidence="1">
    <location>
        <begin position="28"/>
        <end position="95"/>
    </location>
</feature>
<dbReference type="Proteomes" id="UP001594351">
    <property type="component" value="Unassembled WGS sequence"/>
</dbReference>
<sequence length="95" mass="10374">MFTHLSRILVAFLLVFSLIFVLSSIQACTDDDDDSSSNPEVTGCSTVYWNGITWYISGCEYGASSFRVEITQNGNYACFEITCSGGCIATARLCD</sequence>
<evidence type="ECO:0000313" key="2">
    <source>
        <dbReference type="EMBL" id="MFC1852900.1"/>
    </source>
</evidence>
<evidence type="ECO:0000256" key="1">
    <source>
        <dbReference type="SAM" id="SignalP"/>
    </source>
</evidence>
<organism evidence="2 3">
    <name type="scientific">candidate division CSSED10-310 bacterium</name>
    <dbReference type="NCBI Taxonomy" id="2855610"/>
    <lineage>
        <taxon>Bacteria</taxon>
        <taxon>Bacteria division CSSED10-310</taxon>
    </lineage>
</organism>
<gene>
    <name evidence="2" type="ORF">ACFL27_22095</name>
</gene>
<comment type="caution">
    <text evidence="2">The sequence shown here is derived from an EMBL/GenBank/DDBJ whole genome shotgun (WGS) entry which is preliminary data.</text>
</comment>
<feature type="signal peptide" evidence="1">
    <location>
        <begin position="1"/>
        <end position="27"/>
    </location>
</feature>
<accession>A0ABV6Z379</accession>